<comment type="caution">
    <text evidence="2">The sequence shown here is derived from an EMBL/GenBank/DDBJ whole genome shotgun (WGS) entry which is preliminary data.</text>
</comment>
<accession>A0AAN9QB27</accession>
<evidence type="ECO:0000313" key="3">
    <source>
        <dbReference type="Proteomes" id="UP001367508"/>
    </source>
</evidence>
<sequence>MQISIEWAYQILFSSLSLVFMTFFLPIWLCHCVNGAPDYCDRANQQCPSPPFIVPNKISLTSRLEQSAYPSLVLLVNGSQLNKFLHEI</sequence>
<name>A0AAN9QB27_CANGL</name>
<organism evidence="2 3">
    <name type="scientific">Canavalia gladiata</name>
    <name type="common">Sword bean</name>
    <name type="synonym">Dolichos gladiatus</name>
    <dbReference type="NCBI Taxonomy" id="3824"/>
    <lineage>
        <taxon>Eukaryota</taxon>
        <taxon>Viridiplantae</taxon>
        <taxon>Streptophyta</taxon>
        <taxon>Embryophyta</taxon>
        <taxon>Tracheophyta</taxon>
        <taxon>Spermatophyta</taxon>
        <taxon>Magnoliopsida</taxon>
        <taxon>eudicotyledons</taxon>
        <taxon>Gunneridae</taxon>
        <taxon>Pentapetalae</taxon>
        <taxon>rosids</taxon>
        <taxon>fabids</taxon>
        <taxon>Fabales</taxon>
        <taxon>Fabaceae</taxon>
        <taxon>Papilionoideae</taxon>
        <taxon>50 kb inversion clade</taxon>
        <taxon>NPAAA clade</taxon>
        <taxon>indigoferoid/millettioid clade</taxon>
        <taxon>Phaseoleae</taxon>
        <taxon>Canavalia</taxon>
    </lineage>
</organism>
<keyword evidence="3" id="KW-1185">Reference proteome</keyword>
<protein>
    <submittedName>
        <fullName evidence="2">Uncharacterized protein</fullName>
    </submittedName>
</protein>
<dbReference type="Proteomes" id="UP001367508">
    <property type="component" value="Unassembled WGS sequence"/>
</dbReference>
<dbReference type="EMBL" id="JAYMYQ010000006">
    <property type="protein sequence ID" value="KAK7324513.1"/>
    <property type="molecule type" value="Genomic_DNA"/>
</dbReference>
<gene>
    <name evidence="2" type="ORF">VNO77_28120</name>
</gene>
<evidence type="ECO:0000256" key="1">
    <source>
        <dbReference type="SAM" id="Phobius"/>
    </source>
</evidence>
<reference evidence="2 3" key="1">
    <citation type="submission" date="2024-01" db="EMBL/GenBank/DDBJ databases">
        <title>The genomes of 5 underutilized Papilionoideae crops provide insights into root nodulation and disease resistanc.</title>
        <authorList>
            <person name="Jiang F."/>
        </authorList>
    </citation>
    <scope>NUCLEOTIDE SEQUENCE [LARGE SCALE GENOMIC DNA]</scope>
    <source>
        <strain evidence="2">LVBAO_FW01</strain>
        <tissue evidence="2">Leaves</tissue>
    </source>
</reference>
<dbReference type="AlphaFoldDB" id="A0AAN9QB27"/>
<keyword evidence="1" id="KW-1133">Transmembrane helix</keyword>
<evidence type="ECO:0000313" key="2">
    <source>
        <dbReference type="EMBL" id="KAK7324513.1"/>
    </source>
</evidence>
<proteinExistence type="predicted"/>
<keyword evidence="1" id="KW-0472">Membrane</keyword>
<keyword evidence="1" id="KW-0812">Transmembrane</keyword>
<feature type="transmembrane region" description="Helical" evidence="1">
    <location>
        <begin position="7"/>
        <end position="29"/>
    </location>
</feature>